<feature type="region of interest" description="Disordered" evidence="11">
    <location>
        <begin position="989"/>
        <end position="1009"/>
    </location>
</feature>
<dbReference type="SMART" id="SM00382">
    <property type="entry name" value="AAA"/>
    <property type="match status" value="2"/>
</dbReference>
<dbReference type="GO" id="GO:0016887">
    <property type="term" value="F:ATP hydrolysis activity"/>
    <property type="evidence" value="ECO:0007669"/>
    <property type="project" value="InterPro"/>
</dbReference>
<evidence type="ECO:0000259" key="13">
    <source>
        <dbReference type="PROSITE" id="PS50893"/>
    </source>
</evidence>
<feature type="domain" description="ABC transmembrane type-1" evidence="14">
    <location>
        <begin position="94"/>
        <end position="370"/>
    </location>
</feature>
<dbReference type="InterPro" id="IPR036640">
    <property type="entry name" value="ABC1_TM_sf"/>
</dbReference>
<dbReference type="PROSITE" id="PS00211">
    <property type="entry name" value="ABC_TRANSPORTER_1"/>
    <property type="match status" value="1"/>
</dbReference>
<evidence type="ECO:0000256" key="8">
    <source>
        <dbReference type="ARBA" id="ARBA00022840"/>
    </source>
</evidence>
<feature type="transmembrane region" description="Helical" evidence="12">
    <location>
        <begin position="822"/>
        <end position="851"/>
    </location>
</feature>
<feature type="transmembrane region" description="Helical" evidence="12">
    <location>
        <begin position="699"/>
        <end position="720"/>
    </location>
</feature>
<keyword evidence="7" id="KW-0547">Nucleotide-binding</keyword>
<dbReference type="InterPro" id="IPR017871">
    <property type="entry name" value="ABC_transporter-like_CS"/>
</dbReference>
<keyword evidence="9 12" id="KW-1133">Transmembrane helix</keyword>
<feature type="domain" description="ABC transmembrane type-1" evidence="14">
    <location>
        <begin position="702"/>
        <end position="974"/>
    </location>
</feature>
<dbReference type="GO" id="GO:0000329">
    <property type="term" value="C:fungal-type vacuole membrane"/>
    <property type="evidence" value="ECO:0007669"/>
    <property type="project" value="UniProtKB-ARBA"/>
</dbReference>
<evidence type="ECO:0000256" key="5">
    <source>
        <dbReference type="ARBA" id="ARBA00022692"/>
    </source>
</evidence>
<dbReference type="InterPro" id="IPR050173">
    <property type="entry name" value="ABC_transporter_C-like"/>
</dbReference>
<dbReference type="PROSITE" id="PS50893">
    <property type="entry name" value="ABC_TRANSPORTER_2"/>
    <property type="match status" value="2"/>
</dbReference>
<evidence type="ECO:0000259" key="14">
    <source>
        <dbReference type="PROSITE" id="PS50929"/>
    </source>
</evidence>
<dbReference type="CDD" id="cd03250">
    <property type="entry name" value="ABCC_MRP_domain1"/>
    <property type="match status" value="1"/>
</dbReference>
<dbReference type="OrthoDB" id="6500128at2759"/>
<dbReference type="Pfam" id="PF00664">
    <property type="entry name" value="ABC_membrane"/>
    <property type="match status" value="2"/>
</dbReference>
<dbReference type="InterPro" id="IPR003593">
    <property type="entry name" value="AAA+_ATPase"/>
</dbReference>
<dbReference type="InParanoid" id="J5J1H8"/>
<sequence length="1272" mass="137910">MASALGRRLWRALASTGFSSPEYLPLAPGFVAPSLFFLSPAQLWIGSLISRVNKATTIEEDWLPQFDQSAAALRRVFGALRGQHGGVAAFLLQFDTGGMLVLGGALEMMSAAAALGAPLILHRFLRSTDSVSLASAMVLCTLLATLCGRAKDQVCRVHSAWIECMLRSVIFDKSLHLSPAARISHPPAKVINVNAVDVSFLTNYVLKIHDVWAAPLQIMGIAVLTFGVMGWTSVFGFGLVAVIFVGQTALGRRIGQAVGGYVRHNDARLGAYRDLLNNIQGVKATAIEDVFQRKITRARSMQLEALRYWLRTSFAMFTAVNQTTPYLAACAAFLAYAMSGAKLTADVVFPCLAYFQMLYQPVTLASLAFSRQFSVRPSLGRVHDLLTAQESRMLLSEAGSEARHSAISFQSASFEWPRDEKDDAATLDVGSLEIPRNQLTAVIGRNGAGKTSLLLAMLGEMDLSLGSYQLNGHVAYCSQNPWVMSGALQDNIVFNNSRGYDARRYDAVVSACGLNVDFANIPGGTRDATVGESGSNLSGGQRARVSLARAMYSDADILLLDDPLSALDAHVRVQLFGSLRAINKTIVLVTLHTLFVSQMDHVIVVDDNKVRWSGPKQAFLAQSWSSEFLGLEESHQRPKHSGKSHNGLSSGDDVGLADDVTDGVGGDIDGIWQQEERAQGAVQFVVAKFYIAMSGGGPYAGLVMAMACILTASKVLSQYWFVWWIADSIGLSQQQYMGSFLGLTLLQGLVTSVVGLTLVRTSLRAAQAVHETILSNIIAAPLWFFHQNPTGRILNRLSKDIEAMDSRIMNAVDGLLGAGTTMLASVSIVAASGVFLTAVIFPFLLVVGYCLHRFRVTAREVQRLDAVLQSPALSMVTESLKAASSVRAYRAESFLIARHGQALDRLASAKICRQSLDTWITFRAELTAASVLLVLVILTLNGIIPQVSASLALATATTLARQVYLLAWACTDLEIQLNAVERLQTYHARIPREGPEPDPSSTDGHDDSGLSCTDIVIKDASLKYKTRKTPALDKVSLTFRSGEKVGLIGRTGSGKSTLISVISRLVDIQDGKIYLAGLDTTTIEPRKLRRMVSTLPQETLIFQGTLRENIDPRRQRSDGDIWTALEACQMSSVLKAKYGENALDQELSSDGTDLSAGQRQLVCAARVVLEQPAVLLVDEASANVDFASDEALQRAWQALPSETTVIMIAHRASSLAWMDRILVMDNGRVIEDGSPADLLGRHDSYYRSSILQDGRMALHNAMQTAESHRAGK</sequence>
<dbReference type="Gene3D" id="1.20.1560.10">
    <property type="entry name" value="ABC transporter type 1, transmembrane domain"/>
    <property type="match status" value="2"/>
</dbReference>
<feature type="transmembrane region" description="Helical" evidence="12">
    <location>
        <begin position="99"/>
        <end position="121"/>
    </location>
</feature>
<evidence type="ECO:0000256" key="6">
    <source>
        <dbReference type="ARBA" id="ARBA00022737"/>
    </source>
</evidence>
<keyword evidence="10 12" id="KW-0472">Membrane</keyword>
<dbReference type="CDD" id="cd18580">
    <property type="entry name" value="ABC_6TM_ABCC_D2"/>
    <property type="match status" value="1"/>
</dbReference>
<accession>J5J1H8</accession>
<feature type="transmembrane region" description="Helical" evidence="12">
    <location>
        <begin position="133"/>
        <end position="151"/>
    </location>
</feature>
<dbReference type="EMBL" id="JH725269">
    <property type="protein sequence ID" value="EJP60753.1"/>
    <property type="molecule type" value="Genomic_DNA"/>
</dbReference>
<feature type="domain" description="ABC transporter" evidence="13">
    <location>
        <begin position="1017"/>
        <end position="1251"/>
    </location>
</feature>
<dbReference type="InterPro" id="IPR011527">
    <property type="entry name" value="ABC1_TM_dom"/>
</dbReference>
<dbReference type="FunFam" id="3.40.50.300:FF:000630">
    <property type="entry name" value="ATP-binding cassette (ABC) transporter, putative"/>
    <property type="match status" value="1"/>
</dbReference>
<evidence type="ECO:0000256" key="3">
    <source>
        <dbReference type="ARBA" id="ARBA00022448"/>
    </source>
</evidence>
<keyword evidence="16" id="KW-1185">Reference proteome</keyword>
<evidence type="ECO:0000256" key="7">
    <source>
        <dbReference type="ARBA" id="ARBA00022741"/>
    </source>
</evidence>
<dbReference type="PANTHER" id="PTHR24223">
    <property type="entry name" value="ATP-BINDING CASSETTE SUB-FAMILY C"/>
    <property type="match status" value="1"/>
</dbReference>
<dbReference type="GeneID" id="19893310"/>
<gene>
    <name evidence="15" type="ORF">BBA_10298</name>
</gene>
<comment type="subcellular location">
    <subcellularLocation>
        <location evidence="2">Cell membrane</location>
        <topology evidence="2">Multi-pass membrane protein</topology>
    </subcellularLocation>
    <subcellularLocation>
        <location evidence="1">Vacuole membrane</location>
        <topology evidence="1">Multi-pass membrane protein</topology>
    </subcellularLocation>
</comment>
<evidence type="ECO:0000256" key="4">
    <source>
        <dbReference type="ARBA" id="ARBA00022475"/>
    </source>
</evidence>
<feature type="domain" description="ABC transporter" evidence="13">
    <location>
        <begin position="407"/>
        <end position="632"/>
    </location>
</feature>
<evidence type="ECO:0000256" key="11">
    <source>
        <dbReference type="SAM" id="MobiDB-lite"/>
    </source>
</evidence>
<dbReference type="AlphaFoldDB" id="J5J1H8"/>
<feature type="transmembrane region" description="Helical" evidence="12">
    <location>
        <begin position="740"/>
        <end position="759"/>
    </location>
</feature>
<dbReference type="GO" id="GO:0140359">
    <property type="term" value="F:ABC-type transporter activity"/>
    <property type="evidence" value="ECO:0007669"/>
    <property type="project" value="InterPro"/>
</dbReference>
<evidence type="ECO:0000256" key="2">
    <source>
        <dbReference type="ARBA" id="ARBA00004651"/>
    </source>
</evidence>
<dbReference type="InterPro" id="IPR027417">
    <property type="entry name" value="P-loop_NTPase"/>
</dbReference>
<dbReference type="STRING" id="655819.J5J1H8"/>
<dbReference type="InterPro" id="IPR044726">
    <property type="entry name" value="ABCC_6TM_D2"/>
</dbReference>
<dbReference type="RefSeq" id="XP_008603617.1">
    <property type="nucleotide sequence ID" value="XM_008605395.1"/>
</dbReference>
<feature type="transmembrane region" description="Helical" evidence="12">
    <location>
        <begin position="926"/>
        <end position="944"/>
    </location>
</feature>
<keyword evidence="3" id="KW-0813">Transport</keyword>
<name>J5J1H8_BEAB2</name>
<keyword evidence="5 12" id="KW-0812">Transmembrane</keyword>
<evidence type="ECO:0000313" key="16">
    <source>
        <dbReference type="Proteomes" id="UP000002762"/>
    </source>
</evidence>
<evidence type="ECO:0000313" key="15">
    <source>
        <dbReference type="EMBL" id="EJP60753.1"/>
    </source>
</evidence>
<dbReference type="SUPFAM" id="SSF90123">
    <property type="entry name" value="ABC transporter transmembrane region"/>
    <property type="match status" value="2"/>
</dbReference>
<feature type="transmembrane region" description="Helical" evidence="12">
    <location>
        <begin position="218"/>
        <end position="245"/>
    </location>
</feature>
<dbReference type="PANTHER" id="PTHR24223:SF443">
    <property type="entry name" value="MULTIDRUG-RESISTANCE LIKE PROTEIN 1, ISOFORM I"/>
    <property type="match status" value="1"/>
</dbReference>
<evidence type="ECO:0000256" key="12">
    <source>
        <dbReference type="SAM" id="Phobius"/>
    </source>
</evidence>
<evidence type="ECO:0000256" key="10">
    <source>
        <dbReference type="ARBA" id="ARBA00023136"/>
    </source>
</evidence>
<dbReference type="SUPFAM" id="SSF52540">
    <property type="entry name" value="P-loop containing nucleoside triphosphate hydrolases"/>
    <property type="match status" value="2"/>
</dbReference>
<keyword evidence="4" id="KW-1003">Cell membrane</keyword>
<dbReference type="FunFam" id="1.20.1560.10:FF:000013">
    <property type="entry name" value="ABC transporter C family member 2"/>
    <property type="match status" value="1"/>
</dbReference>
<dbReference type="Pfam" id="PF00005">
    <property type="entry name" value="ABC_tran"/>
    <property type="match status" value="2"/>
</dbReference>
<organism evidence="15 16">
    <name type="scientific">Beauveria bassiana (strain ARSEF 2860)</name>
    <name type="common">White muscardine disease fungus</name>
    <name type="synonym">Tritirachium shiotae</name>
    <dbReference type="NCBI Taxonomy" id="655819"/>
    <lineage>
        <taxon>Eukaryota</taxon>
        <taxon>Fungi</taxon>
        <taxon>Dikarya</taxon>
        <taxon>Ascomycota</taxon>
        <taxon>Pezizomycotina</taxon>
        <taxon>Sordariomycetes</taxon>
        <taxon>Hypocreomycetidae</taxon>
        <taxon>Hypocreales</taxon>
        <taxon>Cordycipitaceae</taxon>
        <taxon>Beauveria</taxon>
    </lineage>
</organism>
<dbReference type="Proteomes" id="UP000002762">
    <property type="component" value="Unassembled WGS sequence"/>
</dbReference>
<reference evidence="15 16" key="1">
    <citation type="journal article" date="2012" name="Sci. Rep.">
        <title>Genomic perspectives on the evolution of fungal entomopathogenicity in Beauveria bassiana.</title>
        <authorList>
            <person name="Xiao G."/>
            <person name="Ying S.H."/>
            <person name="Zheng P."/>
            <person name="Wang Z.L."/>
            <person name="Zhang S."/>
            <person name="Xie X.Q."/>
            <person name="Shang Y."/>
            <person name="St Leger R.J."/>
            <person name="Zhao G.P."/>
            <person name="Wang C."/>
            <person name="Feng M.G."/>
        </authorList>
    </citation>
    <scope>NUCLEOTIDE SEQUENCE [LARGE SCALE GENOMIC DNA]</scope>
    <source>
        <strain evidence="15 16">ARSEF 2860</strain>
    </source>
</reference>
<keyword evidence="6" id="KW-0677">Repeat</keyword>
<proteinExistence type="predicted"/>
<dbReference type="GO" id="GO:0005886">
    <property type="term" value="C:plasma membrane"/>
    <property type="evidence" value="ECO:0007669"/>
    <property type="project" value="UniProtKB-SubCell"/>
</dbReference>
<dbReference type="InterPro" id="IPR003439">
    <property type="entry name" value="ABC_transporter-like_ATP-bd"/>
</dbReference>
<evidence type="ECO:0000256" key="9">
    <source>
        <dbReference type="ARBA" id="ARBA00022989"/>
    </source>
</evidence>
<evidence type="ECO:0000256" key="1">
    <source>
        <dbReference type="ARBA" id="ARBA00004128"/>
    </source>
</evidence>
<protein>
    <submittedName>
        <fullName evidence="15">ABC transporter, transmembrane domain, type 1</fullName>
    </submittedName>
</protein>
<keyword evidence="8" id="KW-0067">ATP-binding</keyword>
<dbReference type="Gene3D" id="3.40.50.300">
    <property type="entry name" value="P-loop containing nucleotide triphosphate hydrolases"/>
    <property type="match status" value="2"/>
</dbReference>
<dbReference type="PROSITE" id="PS50929">
    <property type="entry name" value="ABC_TM1F"/>
    <property type="match status" value="2"/>
</dbReference>
<dbReference type="HOGENOM" id="CLU_000604_27_1_1"/>
<dbReference type="GO" id="GO:0005524">
    <property type="term" value="F:ATP binding"/>
    <property type="evidence" value="ECO:0007669"/>
    <property type="project" value="UniProtKB-KW"/>
</dbReference>